<keyword evidence="2 7" id="KW-0489">Methyltransferase</keyword>
<comment type="caution">
    <text evidence="7">The sequence shown here is derived from an EMBL/GenBank/DDBJ whole genome shotgun (WGS) entry which is preliminary data.</text>
</comment>
<keyword evidence="3 7" id="KW-0808">Transferase</keyword>
<evidence type="ECO:0000259" key="6">
    <source>
        <dbReference type="Pfam" id="PF05175"/>
    </source>
</evidence>
<dbReference type="GO" id="GO:0032259">
    <property type="term" value="P:methylation"/>
    <property type="evidence" value="ECO:0007669"/>
    <property type="project" value="UniProtKB-KW"/>
</dbReference>
<dbReference type="PROSITE" id="PS00092">
    <property type="entry name" value="N6_MTASE"/>
    <property type="match status" value="1"/>
</dbReference>
<dbReference type="SUPFAM" id="SSF53335">
    <property type="entry name" value="S-adenosyl-L-methionine-dependent methyltransferases"/>
    <property type="match status" value="1"/>
</dbReference>
<dbReference type="NCBIfam" id="TIGR03534">
    <property type="entry name" value="RF_mod_PrmC"/>
    <property type="match status" value="1"/>
</dbReference>
<comment type="catalytic activity">
    <reaction evidence="5">
        <text>L-glutaminyl-[peptide chain release factor] + S-adenosyl-L-methionine = N(5)-methyl-L-glutaminyl-[peptide chain release factor] + S-adenosyl-L-homocysteine + H(+)</text>
        <dbReference type="Rhea" id="RHEA:42896"/>
        <dbReference type="Rhea" id="RHEA-COMP:10271"/>
        <dbReference type="Rhea" id="RHEA-COMP:10272"/>
        <dbReference type="ChEBI" id="CHEBI:15378"/>
        <dbReference type="ChEBI" id="CHEBI:30011"/>
        <dbReference type="ChEBI" id="CHEBI:57856"/>
        <dbReference type="ChEBI" id="CHEBI:59789"/>
        <dbReference type="ChEBI" id="CHEBI:61891"/>
        <dbReference type="EC" id="2.1.1.297"/>
    </reaction>
</comment>
<protein>
    <recommendedName>
        <fullName evidence="1">peptide chain release factor N(5)-glutamine methyltransferase</fullName>
        <ecNumber evidence="1">2.1.1.297</ecNumber>
    </recommendedName>
</protein>
<dbReference type="PANTHER" id="PTHR18895:SF74">
    <property type="entry name" value="MTRF1L RELEASE FACTOR GLUTAMINE METHYLTRANSFERASE"/>
    <property type="match status" value="1"/>
</dbReference>
<evidence type="ECO:0000256" key="5">
    <source>
        <dbReference type="ARBA" id="ARBA00048391"/>
    </source>
</evidence>
<evidence type="ECO:0000256" key="4">
    <source>
        <dbReference type="ARBA" id="ARBA00022691"/>
    </source>
</evidence>
<proteinExistence type="predicted"/>
<dbReference type="InterPro" id="IPR002052">
    <property type="entry name" value="DNA_methylase_N6_adenine_CS"/>
</dbReference>
<dbReference type="InterPro" id="IPR004556">
    <property type="entry name" value="HemK-like"/>
</dbReference>
<organism evidence="7 8">
    <name type="scientific">Virgibacillus massiliensis</name>
    <dbReference type="NCBI Taxonomy" id="1462526"/>
    <lineage>
        <taxon>Bacteria</taxon>
        <taxon>Bacillati</taxon>
        <taxon>Bacillota</taxon>
        <taxon>Bacilli</taxon>
        <taxon>Bacillales</taxon>
        <taxon>Bacillaceae</taxon>
        <taxon>Virgibacillus</taxon>
    </lineage>
</organism>
<dbReference type="InterPro" id="IPR050320">
    <property type="entry name" value="N5-glutamine_MTase"/>
</dbReference>
<dbReference type="GO" id="GO:0003676">
    <property type="term" value="F:nucleic acid binding"/>
    <property type="evidence" value="ECO:0007669"/>
    <property type="project" value="InterPro"/>
</dbReference>
<accession>A0A024Q8M4</accession>
<dbReference type="CDD" id="cd02440">
    <property type="entry name" value="AdoMet_MTases"/>
    <property type="match status" value="1"/>
</dbReference>
<dbReference type="Pfam" id="PF05175">
    <property type="entry name" value="MTS"/>
    <property type="match status" value="1"/>
</dbReference>
<keyword evidence="4" id="KW-0949">S-adenosyl-L-methionine</keyword>
<evidence type="ECO:0000313" key="7">
    <source>
        <dbReference type="EMBL" id="CDQ38286.1"/>
    </source>
</evidence>
<dbReference type="AlphaFoldDB" id="A0A024Q8M4"/>
<evidence type="ECO:0000313" key="8">
    <source>
        <dbReference type="Proteomes" id="UP000028875"/>
    </source>
</evidence>
<evidence type="ECO:0000256" key="2">
    <source>
        <dbReference type="ARBA" id="ARBA00022603"/>
    </source>
</evidence>
<dbReference type="InterPro" id="IPR007848">
    <property type="entry name" value="Small_mtfrase_dom"/>
</dbReference>
<dbReference type="InterPro" id="IPR019874">
    <property type="entry name" value="RF_methyltr_PrmC"/>
</dbReference>
<dbReference type="EC" id="2.1.1.297" evidence="1"/>
<dbReference type="InterPro" id="IPR029063">
    <property type="entry name" value="SAM-dependent_MTases_sf"/>
</dbReference>
<evidence type="ECO:0000256" key="3">
    <source>
        <dbReference type="ARBA" id="ARBA00022679"/>
    </source>
</evidence>
<gene>
    <name evidence="7" type="primary">prmC</name>
    <name evidence="7" type="ORF">BN990_00555</name>
</gene>
<dbReference type="GO" id="GO:0102559">
    <property type="term" value="F:peptide chain release factor N(5)-glutamine methyltransferase activity"/>
    <property type="evidence" value="ECO:0007669"/>
    <property type="project" value="UniProtKB-EC"/>
</dbReference>
<dbReference type="eggNOG" id="COG2890">
    <property type="taxonomic scope" value="Bacteria"/>
</dbReference>
<dbReference type="EMBL" id="CCDP010000001">
    <property type="protein sequence ID" value="CDQ38286.1"/>
    <property type="molecule type" value="Genomic_DNA"/>
</dbReference>
<dbReference type="Proteomes" id="UP000028875">
    <property type="component" value="Unassembled WGS sequence"/>
</dbReference>
<dbReference type="STRING" id="1462526.BN990_00555"/>
<keyword evidence="8" id="KW-1185">Reference proteome</keyword>
<dbReference type="NCBIfam" id="TIGR00536">
    <property type="entry name" value="hemK_fam"/>
    <property type="match status" value="1"/>
</dbReference>
<evidence type="ECO:0000256" key="1">
    <source>
        <dbReference type="ARBA" id="ARBA00012771"/>
    </source>
</evidence>
<feature type="domain" description="Methyltransferase small" evidence="6">
    <location>
        <begin position="77"/>
        <end position="156"/>
    </location>
</feature>
<reference evidence="8" key="2">
    <citation type="submission" date="2014-05" db="EMBL/GenBank/DDBJ databases">
        <title>Draft genome sequence of Virgibacillus massiliensis Vm-5.</title>
        <authorList>
            <person name="Khelaifia S."/>
            <person name="Croce O."/>
            <person name="Lagier J.C."/>
            <person name="Raoult D."/>
        </authorList>
    </citation>
    <scope>NUCLEOTIDE SEQUENCE [LARGE SCALE GENOMIC DNA]</scope>
    <source>
        <strain evidence="8">Vm-5</strain>
    </source>
</reference>
<sequence length="242" mass="27122">MMRDWIPEDVLVKYVEDIKQHATIGIPIQHLMGYAYFYGRKFYVTNHVLIPRPETEELVYHSISSTEGKSVDKLPVIVDAGTGSGVIAITLALELTNAKIHATDLSKEALKVAKKNADDHQAAIHFHDGDFLQPLIDQQIHVDMIVSNPPYISIKEKMELADTVRDFDPELALFAEDEGLAAYIKLIDQSKQVLCKRGTIVFEIGHQQGPQVLKLLKESYPHSDVAIIKDINGKDRIVTAQL</sequence>
<reference evidence="7 8" key="1">
    <citation type="submission" date="2014-03" db="EMBL/GenBank/DDBJ databases">
        <authorList>
            <person name="Urmite Genomes U."/>
        </authorList>
    </citation>
    <scope>NUCLEOTIDE SEQUENCE [LARGE SCALE GENOMIC DNA]</scope>
    <source>
        <strain evidence="7 8">Vm-5</strain>
    </source>
</reference>
<dbReference type="Gene3D" id="3.40.50.150">
    <property type="entry name" value="Vaccinia Virus protein VP39"/>
    <property type="match status" value="1"/>
</dbReference>
<name>A0A024Q8M4_9BACI</name>
<dbReference type="PANTHER" id="PTHR18895">
    <property type="entry name" value="HEMK METHYLTRANSFERASE"/>
    <property type="match status" value="1"/>
</dbReference>